<sequence length="191" mass="21846">MVKLLKMNDDDDHPTENPSSAQIVASIDDLLIEIIQWLPLKSLVQFRLVSSYWNSIILDSKLCFSRNRPAVGLIFEGLKIGNGTPNSYIIFLDKSSIRKPIRKMTPTKNRSYRHCKILHSCNGLLLCVSNRARSISKKYYVCNPTTRKYIALPELVFDHSTKSICSMSLAFDPSKQWRSQRLLRGGRSIDQ</sequence>
<keyword evidence="3" id="KW-1185">Reference proteome</keyword>
<dbReference type="AlphaFoldDB" id="A0ABD3C1H7"/>
<evidence type="ECO:0000259" key="1">
    <source>
        <dbReference type="SMART" id="SM00256"/>
    </source>
</evidence>
<comment type="caution">
    <text evidence="2">The sequence shown here is derived from an EMBL/GenBank/DDBJ whole genome shotgun (WGS) entry which is preliminary data.</text>
</comment>
<dbReference type="SUPFAM" id="SSF81383">
    <property type="entry name" value="F-box domain"/>
    <property type="match status" value="1"/>
</dbReference>
<dbReference type="InterPro" id="IPR036047">
    <property type="entry name" value="F-box-like_dom_sf"/>
</dbReference>
<dbReference type="Pfam" id="PF00646">
    <property type="entry name" value="F-box"/>
    <property type="match status" value="1"/>
</dbReference>
<reference evidence="3" key="1">
    <citation type="journal article" date="2024" name="IScience">
        <title>Strigolactones Initiate the Formation of Haustorium-like Structures in Castilleja.</title>
        <authorList>
            <person name="Buerger M."/>
            <person name="Peterson D."/>
            <person name="Chory J."/>
        </authorList>
    </citation>
    <scope>NUCLEOTIDE SEQUENCE [LARGE SCALE GENOMIC DNA]</scope>
</reference>
<proteinExistence type="predicted"/>
<dbReference type="EMBL" id="JAVIJP010000054">
    <property type="protein sequence ID" value="KAL3623616.1"/>
    <property type="molecule type" value="Genomic_DNA"/>
</dbReference>
<dbReference type="PANTHER" id="PTHR31672:SF13">
    <property type="entry name" value="F-BOX PROTEIN CPR30-LIKE"/>
    <property type="match status" value="1"/>
</dbReference>
<dbReference type="InterPro" id="IPR050796">
    <property type="entry name" value="SCF_F-box_component"/>
</dbReference>
<dbReference type="Gene3D" id="1.20.1280.50">
    <property type="match status" value="1"/>
</dbReference>
<protein>
    <recommendedName>
        <fullName evidence="1">F-box domain-containing protein</fullName>
    </recommendedName>
</protein>
<organism evidence="2 3">
    <name type="scientific">Castilleja foliolosa</name>
    <dbReference type="NCBI Taxonomy" id="1961234"/>
    <lineage>
        <taxon>Eukaryota</taxon>
        <taxon>Viridiplantae</taxon>
        <taxon>Streptophyta</taxon>
        <taxon>Embryophyta</taxon>
        <taxon>Tracheophyta</taxon>
        <taxon>Spermatophyta</taxon>
        <taxon>Magnoliopsida</taxon>
        <taxon>eudicotyledons</taxon>
        <taxon>Gunneridae</taxon>
        <taxon>Pentapetalae</taxon>
        <taxon>asterids</taxon>
        <taxon>lamiids</taxon>
        <taxon>Lamiales</taxon>
        <taxon>Orobanchaceae</taxon>
        <taxon>Pedicularideae</taxon>
        <taxon>Castillejinae</taxon>
        <taxon>Castilleja</taxon>
    </lineage>
</organism>
<dbReference type="InterPro" id="IPR001810">
    <property type="entry name" value="F-box_dom"/>
</dbReference>
<evidence type="ECO:0000313" key="2">
    <source>
        <dbReference type="EMBL" id="KAL3623616.1"/>
    </source>
</evidence>
<accession>A0ABD3C1H7</accession>
<dbReference type="Proteomes" id="UP001632038">
    <property type="component" value="Unassembled WGS sequence"/>
</dbReference>
<dbReference type="PANTHER" id="PTHR31672">
    <property type="entry name" value="BNACNNG10540D PROTEIN"/>
    <property type="match status" value="1"/>
</dbReference>
<gene>
    <name evidence="2" type="ORF">CASFOL_032432</name>
</gene>
<dbReference type="SMART" id="SM00256">
    <property type="entry name" value="FBOX"/>
    <property type="match status" value="1"/>
</dbReference>
<evidence type="ECO:0000313" key="3">
    <source>
        <dbReference type="Proteomes" id="UP001632038"/>
    </source>
</evidence>
<dbReference type="InterPro" id="IPR013187">
    <property type="entry name" value="F-box-assoc_dom_typ3"/>
</dbReference>
<feature type="domain" description="F-box" evidence="1">
    <location>
        <begin position="27"/>
        <end position="66"/>
    </location>
</feature>
<name>A0ABD3C1H7_9LAMI</name>
<dbReference type="Pfam" id="PF08268">
    <property type="entry name" value="FBA_3"/>
    <property type="match status" value="1"/>
</dbReference>